<evidence type="ECO:0000256" key="1">
    <source>
        <dbReference type="ARBA" id="ARBA00001933"/>
    </source>
</evidence>
<keyword evidence="5 8" id="KW-0808">Transferase</keyword>
<dbReference type="PANTHER" id="PTHR46383">
    <property type="entry name" value="ASPARTATE AMINOTRANSFERASE"/>
    <property type="match status" value="1"/>
</dbReference>
<gene>
    <name evidence="8" type="ORF">RE476_09735</name>
</gene>
<dbReference type="EMBL" id="CP133594">
    <property type="protein sequence ID" value="WMW21662.1"/>
    <property type="molecule type" value="Genomic_DNA"/>
</dbReference>
<evidence type="ECO:0000256" key="6">
    <source>
        <dbReference type="ARBA" id="ARBA00022898"/>
    </source>
</evidence>
<dbReference type="PANTHER" id="PTHR46383:SF3">
    <property type="entry name" value="ASPARTATE AMINOTRANSFERASE-RELATED"/>
    <property type="match status" value="1"/>
</dbReference>
<dbReference type="SUPFAM" id="SSF53383">
    <property type="entry name" value="PLP-dependent transferases"/>
    <property type="match status" value="1"/>
</dbReference>
<dbReference type="Gene3D" id="3.90.1150.10">
    <property type="entry name" value="Aspartate Aminotransferase, domain 1"/>
    <property type="match status" value="1"/>
</dbReference>
<protein>
    <submittedName>
        <fullName evidence="8">Pyridoxal phosphate-dependent aminotransferase</fullName>
        <ecNumber evidence="8">2.6.1.-</ecNumber>
    </submittedName>
</protein>
<accession>A0AA51YG70</accession>
<evidence type="ECO:0000313" key="9">
    <source>
        <dbReference type="Proteomes" id="UP001183006"/>
    </source>
</evidence>
<organism evidence="8 9">
    <name type="scientific">Methanolobus mangrovi</name>
    <dbReference type="NCBI Taxonomy" id="3072977"/>
    <lineage>
        <taxon>Archaea</taxon>
        <taxon>Methanobacteriati</taxon>
        <taxon>Methanobacteriota</taxon>
        <taxon>Stenosarchaea group</taxon>
        <taxon>Methanomicrobia</taxon>
        <taxon>Methanosarcinales</taxon>
        <taxon>Methanosarcinaceae</taxon>
        <taxon>Methanolobus</taxon>
    </lineage>
</organism>
<evidence type="ECO:0000259" key="7">
    <source>
        <dbReference type="Pfam" id="PF00155"/>
    </source>
</evidence>
<reference evidence="8" key="1">
    <citation type="submission" date="2023-08" db="EMBL/GenBank/DDBJ databases">
        <title>Methanolobus mangrovi sp. nov. and Methanolobus sediminis sp. nov, two novel methylotrophic methanogens isolated from mangrove sediments in China.</title>
        <authorList>
            <person name="Zhou J."/>
        </authorList>
    </citation>
    <scope>NUCLEOTIDE SEQUENCE</scope>
    <source>
        <strain evidence="8">FTZ2</strain>
    </source>
</reference>
<name>A0AA51YG70_9EURY</name>
<dbReference type="EC" id="2.6.1.-" evidence="8"/>
<keyword evidence="6" id="KW-0663">Pyridoxal phosphate</keyword>
<dbReference type="InterPro" id="IPR015422">
    <property type="entry name" value="PyrdxlP-dep_Trfase_small"/>
</dbReference>
<dbReference type="GeneID" id="84230422"/>
<comment type="subunit">
    <text evidence="3">Homodimer.</text>
</comment>
<evidence type="ECO:0000256" key="2">
    <source>
        <dbReference type="ARBA" id="ARBA00007441"/>
    </source>
</evidence>
<evidence type="ECO:0000256" key="5">
    <source>
        <dbReference type="ARBA" id="ARBA00022679"/>
    </source>
</evidence>
<comment type="cofactor">
    <cofactor evidence="1">
        <name>pyridoxal 5'-phosphate</name>
        <dbReference type="ChEBI" id="CHEBI:597326"/>
    </cofactor>
</comment>
<dbReference type="InterPro" id="IPR015421">
    <property type="entry name" value="PyrdxlP-dep_Trfase_major"/>
</dbReference>
<evidence type="ECO:0000313" key="8">
    <source>
        <dbReference type="EMBL" id="WMW21662.1"/>
    </source>
</evidence>
<dbReference type="Pfam" id="PF00155">
    <property type="entry name" value="Aminotran_1_2"/>
    <property type="match status" value="1"/>
</dbReference>
<dbReference type="FunFam" id="3.40.640.10:FF:000033">
    <property type="entry name" value="Aspartate aminotransferase"/>
    <property type="match status" value="1"/>
</dbReference>
<dbReference type="Proteomes" id="UP001183006">
    <property type="component" value="Chromosome"/>
</dbReference>
<dbReference type="AlphaFoldDB" id="A0AA51YG70"/>
<dbReference type="InterPro" id="IPR015424">
    <property type="entry name" value="PyrdxlP-dep_Trfase"/>
</dbReference>
<dbReference type="RefSeq" id="WP_309307451.1">
    <property type="nucleotide sequence ID" value="NZ_CP133594.1"/>
</dbReference>
<keyword evidence="4 8" id="KW-0032">Aminotransferase</keyword>
<dbReference type="GO" id="GO:0030170">
    <property type="term" value="F:pyridoxal phosphate binding"/>
    <property type="evidence" value="ECO:0007669"/>
    <property type="project" value="InterPro"/>
</dbReference>
<comment type="similarity">
    <text evidence="2">Belongs to the class-I pyridoxal-phosphate-dependent aminotransferase family.</text>
</comment>
<sequence length="373" mass="39820">MPESKFAQRVLDIDISGIRKMFEGAGPNSINLGIGQPDFDTPQHIKQAAIDAINEGFTGYTAGPGILELRQALVSKFKNENKLDVSPDEIIVTSGASEALELAIASLVGPGDEVLIANPGFVSYNSLVSLMGGRVVPLHLADDLTVSPEDVVEKISPKTKGIIINSPANPTGAVQSKSDMKAFAQIADDHGITLISDEVYEHFIYEGEHVSPAQFSDNVITINAVSKTFSMTGWRIGYVAARKEYTEQMIKVHQYVQACANSIAQKAALAAIAGPMDSVFAMRDEFKARRDMLVEGLNSIGLNCASPKGAFYAFPEVPEGSTSGDIASKLVSNGVVVVPGTAFGDRGEGHIRLSYASSMDNLKNALNIMEKVL</sequence>
<dbReference type="GO" id="GO:0008483">
    <property type="term" value="F:transaminase activity"/>
    <property type="evidence" value="ECO:0007669"/>
    <property type="project" value="UniProtKB-KW"/>
</dbReference>
<dbReference type="Gene3D" id="3.40.640.10">
    <property type="entry name" value="Type I PLP-dependent aspartate aminotransferase-like (Major domain)"/>
    <property type="match status" value="1"/>
</dbReference>
<dbReference type="CDD" id="cd00609">
    <property type="entry name" value="AAT_like"/>
    <property type="match status" value="1"/>
</dbReference>
<dbReference type="InterPro" id="IPR050596">
    <property type="entry name" value="AspAT/PAT-like"/>
</dbReference>
<dbReference type="KEGG" id="mmav:RE476_09735"/>
<proteinExistence type="inferred from homology"/>
<dbReference type="GO" id="GO:0006520">
    <property type="term" value="P:amino acid metabolic process"/>
    <property type="evidence" value="ECO:0007669"/>
    <property type="project" value="InterPro"/>
</dbReference>
<feature type="domain" description="Aminotransferase class I/classII large" evidence="7">
    <location>
        <begin position="29"/>
        <end position="367"/>
    </location>
</feature>
<dbReference type="InterPro" id="IPR004839">
    <property type="entry name" value="Aminotransferase_I/II_large"/>
</dbReference>
<keyword evidence="9" id="KW-1185">Reference proteome</keyword>
<evidence type="ECO:0000256" key="3">
    <source>
        <dbReference type="ARBA" id="ARBA00011738"/>
    </source>
</evidence>
<evidence type="ECO:0000256" key="4">
    <source>
        <dbReference type="ARBA" id="ARBA00022576"/>
    </source>
</evidence>